<dbReference type="RefSeq" id="WP_264981244.1">
    <property type="nucleotide sequence ID" value="NZ_AP026708.1"/>
</dbReference>
<feature type="domain" description="Glycosyl transferase family 1" evidence="1">
    <location>
        <begin position="192"/>
        <end position="341"/>
    </location>
</feature>
<dbReference type="InterPro" id="IPR001296">
    <property type="entry name" value="Glyco_trans_1"/>
</dbReference>
<name>A0ABM8ASK3_9BACT</name>
<accession>A0ABM8ASK3</accession>
<reference evidence="2" key="1">
    <citation type="submission" date="2022-08" db="EMBL/GenBank/DDBJ databases">
        <title>Genome Sequence of the sulphate-reducing bacterium, Pseudodesulfovibrio portus JCM14722.</title>
        <authorList>
            <person name="Kondo R."/>
            <person name="Kataoka T."/>
        </authorList>
    </citation>
    <scope>NUCLEOTIDE SEQUENCE</scope>
    <source>
        <strain evidence="2">JCM 14722</strain>
    </source>
</reference>
<dbReference type="EMBL" id="AP026708">
    <property type="protein sequence ID" value="BDQ34335.1"/>
    <property type="molecule type" value="Genomic_DNA"/>
</dbReference>
<dbReference type="SUPFAM" id="SSF53756">
    <property type="entry name" value="UDP-Glycosyltransferase/glycogen phosphorylase"/>
    <property type="match status" value="1"/>
</dbReference>
<gene>
    <name evidence="2" type="ORF">JCM14722_18770</name>
</gene>
<evidence type="ECO:0000313" key="2">
    <source>
        <dbReference type="EMBL" id="BDQ34335.1"/>
    </source>
</evidence>
<dbReference type="Pfam" id="PF00534">
    <property type="entry name" value="Glycos_transf_1"/>
    <property type="match status" value="1"/>
</dbReference>
<proteinExistence type="predicted"/>
<dbReference type="CDD" id="cd03801">
    <property type="entry name" value="GT4_PimA-like"/>
    <property type="match status" value="1"/>
</dbReference>
<dbReference type="PANTHER" id="PTHR12526:SF590">
    <property type="entry name" value="ALPHA-MALTOSE-1-PHOSPHATE SYNTHASE"/>
    <property type="match status" value="1"/>
</dbReference>
<evidence type="ECO:0000313" key="3">
    <source>
        <dbReference type="Proteomes" id="UP001061361"/>
    </source>
</evidence>
<organism evidence="2 3">
    <name type="scientific">Pseudodesulfovibrio portus</name>
    <dbReference type="NCBI Taxonomy" id="231439"/>
    <lineage>
        <taxon>Bacteria</taxon>
        <taxon>Pseudomonadati</taxon>
        <taxon>Thermodesulfobacteriota</taxon>
        <taxon>Desulfovibrionia</taxon>
        <taxon>Desulfovibrionales</taxon>
        <taxon>Desulfovibrionaceae</taxon>
    </lineage>
</organism>
<keyword evidence="3" id="KW-1185">Reference proteome</keyword>
<dbReference type="GO" id="GO:0016740">
    <property type="term" value="F:transferase activity"/>
    <property type="evidence" value="ECO:0007669"/>
    <property type="project" value="UniProtKB-KW"/>
</dbReference>
<dbReference type="PANTHER" id="PTHR12526">
    <property type="entry name" value="GLYCOSYLTRANSFERASE"/>
    <property type="match status" value="1"/>
</dbReference>
<keyword evidence="2" id="KW-0808">Transferase</keyword>
<dbReference type="Gene3D" id="3.40.50.2000">
    <property type="entry name" value="Glycogen Phosphorylase B"/>
    <property type="match status" value="4"/>
</dbReference>
<dbReference type="Proteomes" id="UP001061361">
    <property type="component" value="Chromosome"/>
</dbReference>
<evidence type="ECO:0000259" key="1">
    <source>
        <dbReference type="Pfam" id="PF00534"/>
    </source>
</evidence>
<sequence length="540" mass="60471">MAKKQRIWGTLDPFVQGGPVMGRIVANTAFLNNLLRADPFDEYHFFLPDRKAVESLSNHLKRIVPDMSGSNRLRFMPRRELPAMLGATAYHCFHLSDCITHQPFVARVRNRYSPETFPVTGVIHSLSYAQYPEAFLKHLWPGTTARDCIVCTSGDGRQTVERYFESLRDGFGLSRESHPAPSLARIPLGVDTETLRPGQEEKTGPVRLLVFGRISHTSKMDLVPLVRAVHRLVQDGLDPESVELVLAGWDDNRSIHYQDTLTHLARNAGIPLTVKLRPTEAEKIRLFREADIFVSIADNPQETFGITLVEAGAFGLPVVASDYDGYKDIVSHNETGLLVETVGPARTPDLDAMAPLSFDSDYHLGLAQRTAVSIPALAHALGRLIESPDLRRSMGAAARARVEETFSWPAVIDRYVRLWDALWEEPVDAEPLRDAPHPLAPDFARLFGHYPTRALSADVMLQAGRTGEAFYRDKDYPNLYAGMHDAIDLDVIRKIVFFTRKPVDTVTLMGKVFGIASHLDVTKVENHILWALKQDILQIM</sequence>
<protein>
    <submittedName>
        <fullName evidence="2">Glycosyl transferase</fullName>
    </submittedName>
</protein>